<dbReference type="GO" id="GO:0005737">
    <property type="term" value="C:cytoplasm"/>
    <property type="evidence" value="ECO:0007669"/>
    <property type="project" value="TreeGrafter"/>
</dbReference>
<keyword evidence="1" id="KW-0324">Glycolysis</keyword>
<dbReference type="PANTHER" id="PTHR48100:SF1">
    <property type="entry name" value="HISTIDINE PHOSPHATASE FAMILY PROTEIN-RELATED"/>
    <property type="match status" value="1"/>
</dbReference>
<dbReference type="PANTHER" id="PTHR48100">
    <property type="entry name" value="BROAD-SPECIFICITY PHOSPHATASE YOR283W-RELATED"/>
    <property type="match status" value="1"/>
</dbReference>
<dbReference type="AlphaFoldDB" id="A0A098YA29"/>
<dbReference type="InterPro" id="IPR029033">
    <property type="entry name" value="His_PPase_superfam"/>
</dbReference>
<dbReference type="InterPro" id="IPR013078">
    <property type="entry name" value="His_Pase_superF_clade-1"/>
</dbReference>
<gene>
    <name evidence="6" type="ORF">IN07_11585</name>
</gene>
<dbReference type="Pfam" id="PF00300">
    <property type="entry name" value="His_Phos_1"/>
    <property type="match status" value="1"/>
</dbReference>
<evidence type="ECO:0000256" key="2">
    <source>
        <dbReference type="ARBA" id="ARBA00023235"/>
    </source>
</evidence>
<organism evidence="6 7">
    <name type="scientific">Modestobacter caceresii</name>
    <dbReference type="NCBI Taxonomy" id="1522368"/>
    <lineage>
        <taxon>Bacteria</taxon>
        <taxon>Bacillati</taxon>
        <taxon>Actinomycetota</taxon>
        <taxon>Actinomycetes</taxon>
        <taxon>Geodermatophilales</taxon>
        <taxon>Geodermatophilaceae</taxon>
        <taxon>Modestobacter</taxon>
    </lineage>
</organism>
<evidence type="ECO:0000256" key="5">
    <source>
        <dbReference type="SAM" id="MobiDB-lite"/>
    </source>
</evidence>
<keyword evidence="2" id="KW-0413">Isomerase</keyword>
<dbReference type="RefSeq" id="WP_036335896.1">
    <property type="nucleotide sequence ID" value="NZ_JPMX01000044.1"/>
</dbReference>
<name>A0A098YA29_9ACTN</name>
<dbReference type="STRING" id="1522368.IN07_11585"/>
<comment type="caution">
    <text evidence="6">The sequence shown here is derived from an EMBL/GenBank/DDBJ whole genome shotgun (WGS) entry which is preliminary data.</text>
</comment>
<evidence type="ECO:0000313" key="7">
    <source>
        <dbReference type="Proteomes" id="UP000029713"/>
    </source>
</evidence>
<dbReference type="PROSITE" id="PS00175">
    <property type="entry name" value="PG_MUTASE"/>
    <property type="match status" value="1"/>
</dbReference>
<feature type="active site" description="Proton donor/acceptor" evidence="3">
    <location>
        <position position="106"/>
    </location>
</feature>
<dbReference type="Proteomes" id="UP000029713">
    <property type="component" value="Unassembled WGS sequence"/>
</dbReference>
<dbReference type="Gene3D" id="3.40.50.1240">
    <property type="entry name" value="Phosphoglycerate mutase-like"/>
    <property type="match status" value="1"/>
</dbReference>
<dbReference type="CDD" id="cd07067">
    <property type="entry name" value="HP_PGM_like"/>
    <property type="match status" value="1"/>
</dbReference>
<feature type="active site" description="Tele-phosphohistidine intermediate" evidence="3">
    <location>
        <position position="15"/>
    </location>
</feature>
<feature type="binding site" evidence="4">
    <location>
        <begin position="14"/>
        <end position="21"/>
    </location>
    <ligand>
        <name>substrate</name>
    </ligand>
</feature>
<keyword evidence="7" id="KW-1185">Reference proteome</keyword>
<dbReference type="EMBL" id="JPMX01000044">
    <property type="protein sequence ID" value="KGH46636.1"/>
    <property type="molecule type" value="Genomic_DNA"/>
</dbReference>
<feature type="region of interest" description="Disordered" evidence="5">
    <location>
        <begin position="232"/>
        <end position="251"/>
    </location>
</feature>
<evidence type="ECO:0000256" key="3">
    <source>
        <dbReference type="PIRSR" id="PIRSR613078-1"/>
    </source>
</evidence>
<dbReference type="InterPro" id="IPR050275">
    <property type="entry name" value="PGM_Phosphatase"/>
</dbReference>
<sequence>MARAPGPTALWVVRHGESVGNLADAHAHETGSGRLELDVRDPDVPLSDTGERQADALGAWLAGLPADERPTTVLSSPFSRAAETARRAVAASGLDLTVRYDERLRERDFGVFDGMTGQGIREEHPDEAGRRELLGKFYYRPPGGESWADVALRVRSLLATEALRHDGERLLCVSHQAVIMVFRYVLEELSEQQLLDIDRAEQVANTSVTRYESADGGLFRLAGFNGVDHLDDADRGDGAPVTEETDVPSPA</sequence>
<protein>
    <submittedName>
        <fullName evidence="6">Phosphoglycerate mutase</fullName>
    </submittedName>
</protein>
<proteinExistence type="predicted"/>
<evidence type="ECO:0000256" key="4">
    <source>
        <dbReference type="PIRSR" id="PIRSR613078-2"/>
    </source>
</evidence>
<feature type="binding site" evidence="4">
    <location>
        <position position="80"/>
    </location>
    <ligand>
        <name>substrate</name>
    </ligand>
</feature>
<evidence type="ECO:0000256" key="1">
    <source>
        <dbReference type="ARBA" id="ARBA00023152"/>
    </source>
</evidence>
<evidence type="ECO:0000313" key="6">
    <source>
        <dbReference type="EMBL" id="KGH46636.1"/>
    </source>
</evidence>
<dbReference type="SUPFAM" id="SSF53254">
    <property type="entry name" value="Phosphoglycerate mutase-like"/>
    <property type="match status" value="1"/>
</dbReference>
<dbReference type="SMART" id="SM00855">
    <property type="entry name" value="PGAM"/>
    <property type="match status" value="1"/>
</dbReference>
<dbReference type="InterPro" id="IPR001345">
    <property type="entry name" value="PG/BPGM_mutase_AS"/>
</dbReference>
<reference evidence="6 7" key="1">
    <citation type="submission" date="2014-07" db="EMBL/GenBank/DDBJ databases">
        <title>Biosystematic studies on Modestobacter strains isolated from extreme hyper-arid desert soil and from historic building.</title>
        <authorList>
            <person name="Bukarasam K."/>
            <person name="Bull A."/>
            <person name="Girard G."/>
            <person name="van Wezel G."/>
            <person name="Goodfellow M."/>
        </authorList>
    </citation>
    <scope>NUCLEOTIDE SEQUENCE [LARGE SCALE GENOMIC DNA]</scope>
    <source>
        <strain evidence="6 7">KNN45-2b</strain>
    </source>
</reference>
<feature type="binding site" evidence="4">
    <location>
        <begin position="30"/>
        <end position="31"/>
    </location>
    <ligand>
        <name>substrate</name>
    </ligand>
</feature>
<accession>A0A098YA29</accession>
<dbReference type="GO" id="GO:0016791">
    <property type="term" value="F:phosphatase activity"/>
    <property type="evidence" value="ECO:0007669"/>
    <property type="project" value="TreeGrafter"/>
</dbReference>
<dbReference type="OrthoDB" id="5449373at2"/>